<dbReference type="EMBL" id="CP024335">
    <property type="protein sequence ID" value="WDE71664.1"/>
    <property type="molecule type" value="Genomic_DNA"/>
</dbReference>
<geneLocation type="plasmid" evidence="1 3">
    <name>pYekat-1-lp70</name>
</geneLocation>
<evidence type="ECO:0000313" key="1">
    <source>
        <dbReference type="EMBL" id="WDE71664.1"/>
    </source>
</evidence>
<gene>
    <name evidence="1" type="ORF">CNO13_06655</name>
    <name evidence="2" type="ORF">EZU67_007225</name>
</gene>
<dbReference type="Proteomes" id="UP000230633">
    <property type="component" value="Plasmid pYekat-1-lp70"/>
</dbReference>
<reference evidence="2" key="2">
    <citation type="submission" date="2022-12" db="EMBL/GenBank/DDBJ databases">
        <title>B. miyamotoi WGS.</title>
        <authorList>
            <person name="Kuleshov K.V."/>
            <person name="Hoornstra D."/>
            <person name="Hovius J.W."/>
            <person name="Platonov A.E."/>
            <person name="Telford S.R. III."/>
        </authorList>
    </citation>
    <scope>NUCLEOTIDE SEQUENCE</scope>
    <source>
        <strain evidence="2">Yekat-76</strain>
        <plasmid evidence="2">pYekat-76-lp70</plasmid>
    </source>
</reference>
<protein>
    <submittedName>
        <fullName evidence="2">Uncharacterized protein</fullName>
    </submittedName>
</protein>
<keyword evidence="3" id="KW-1185">Reference proteome</keyword>
<dbReference type="Proteomes" id="UP000291995">
    <property type="component" value="Plasmid pYekat-76-lp70"/>
</dbReference>
<evidence type="ECO:0000313" key="2">
    <source>
        <dbReference type="EMBL" id="WEG86117.1"/>
    </source>
</evidence>
<proteinExistence type="predicted"/>
<accession>A0AAQ3HFR9</accession>
<geneLocation type="plasmid" evidence="2 4">
    <name>pYekat-76-lp70</name>
</geneLocation>
<dbReference type="EMBL" id="CP117139">
    <property type="protein sequence ID" value="WEG86117.1"/>
    <property type="molecule type" value="Genomic_DNA"/>
</dbReference>
<dbReference type="AlphaFoldDB" id="A0AAQ3HFR9"/>
<evidence type="ECO:0000313" key="4">
    <source>
        <dbReference type="Proteomes" id="UP000291995"/>
    </source>
</evidence>
<reference evidence="3" key="1">
    <citation type="submission" date="2017-10" db="EMBL/GenBank/DDBJ databases">
        <title>Whole genome sequencing of Borrelia miyamotoi strains isolated at the Russian territory.</title>
        <authorList>
            <person name="Kuleshov K.V."/>
            <person name="Platonov A.E."/>
            <person name="Goptar I.A."/>
            <person name="Shipulin G.A."/>
            <person name="Markelov M.L."/>
            <person name="Koetsveld J."/>
            <person name="Kolyasnikova N.M."/>
            <person name="Sarksyan D.S."/>
            <person name="Toporkova M.G."/>
            <person name="Hovius J.W."/>
        </authorList>
    </citation>
    <scope>NUCLEOTIDE SEQUENCE [LARGE SCALE GENOMIC DNA]</scope>
    <source>
        <strain evidence="3">Yekat-1</strain>
        <plasmid evidence="3">pYekat-1-lp70</plasmid>
    </source>
</reference>
<organism evidence="2 4">
    <name type="scientific">Borrelia miyamotoi</name>
    <dbReference type="NCBI Taxonomy" id="47466"/>
    <lineage>
        <taxon>Bacteria</taxon>
        <taxon>Pseudomonadati</taxon>
        <taxon>Spirochaetota</taxon>
        <taxon>Spirochaetia</taxon>
        <taxon>Spirochaetales</taxon>
        <taxon>Borreliaceae</taxon>
        <taxon>Borrelia</taxon>
    </lineage>
</organism>
<name>A0AAQ3HFR9_9SPIR</name>
<reference evidence="1" key="3">
    <citation type="submission" date="2022-12" db="EMBL/GenBank/DDBJ databases">
        <title>Whole genome sequencing of Borrelia miyamotoi strains isolated at the Russian territory.</title>
        <authorList>
            <person name="Kuleshov K.V."/>
            <person name="Platonov A.E."/>
            <person name="Goptar I.A."/>
            <person name="Shipulin G.A."/>
            <person name="Markelov M.L."/>
            <person name="Koetsveld J."/>
            <person name="Kolyasnikova N.M."/>
            <person name="Sarksyan D.S."/>
            <person name="Toporkova M.G."/>
            <person name="Hovius J.W."/>
        </authorList>
    </citation>
    <scope>NUCLEOTIDE SEQUENCE</scope>
    <source>
        <strain evidence="1">Yekat-1</strain>
        <plasmid evidence="1">pYekat-1-lp70</plasmid>
    </source>
</reference>
<dbReference type="RefSeq" id="WP_156768803.1">
    <property type="nucleotide sequence ID" value="NZ_CP024207.2"/>
</dbReference>
<sequence length="46" mass="5725">MIYKNLDVIFLLKDATKLEEKAFRTLKDVYRDFNEYLENYSTRVWM</sequence>
<evidence type="ECO:0000313" key="3">
    <source>
        <dbReference type="Proteomes" id="UP000230633"/>
    </source>
</evidence>
<keyword evidence="2" id="KW-0614">Plasmid</keyword>